<comment type="pathway">
    <text evidence="1">Porphyrin-containing compound metabolism; protoporphyrin-IX biosynthesis; 5-aminolevulinate from L-glutamyl-tRNA(Glu): step 1/2.</text>
</comment>
<evidence type="ECO:0000256" key="3">
    <source>
        <dbReference type="ARBA" id="ARBA00005916"/>
    </source>
</evidence>
<proteinExistence type="inferred from homology"/>
<dbReference type="PIRSF" id="PIRSF000445">
    <property type="entry name" value="4pyrrol_synth_GluRdtase"/>
    <property type="match status" value="1"/>
</dbReference>
<dbReference type="eggNOG" id="ENOG502QQ1H">
    <property type="taxonomic scope" value="Eukaryota"/>
</dbReference>
<dbReference type="SUPFAM" id="SSF51735">
    <property type="entry name" value="NAD(P)-binding Rossmann-fold domains"/>
    <property type="match status" value="1"/>
</dbReference>
<dbReference type="PANTHER" id="PTHR43120">
    <property type="entry name" value="GLUTAMYL-TRNA REDUCTASE 1, CHLOROPLASTIC"/>
    <property type="match status" value="1"/>
</dbReference>
<dbReference type="OrthoDB" id="424281at2759"/>
<feature type="site" description="Important for activity" evidence="10">
    <location>
        <position position="133"/>
    </location>
</feature>
<evidence type="ECO:0000256" key="8">
    <source>
        <dbReference type="ARBA" id="ARBA00047464"/>
    </source>
</evidence>
<dbReference type="SUPFAM" id="SSF69742">
    <property type="entry name" value="Glutamyl tRNA-reductase catalytic, N-terminal domain"/>
    <property type="match status" value="1"/>
</dbReference>
<evidence type="ECO:0000256" key="7">
    <source>
        <dbReference type="ARBA" id="ARBA00023244"/>
    </source>
</evidence>
<dbReference type="InterPro" id="IPR015895">
    <property type="entry name" value="4pyrrol_synth_GluRdtase_N"/>
</dbReference>
<dbReference type="EMBL" id="CM002869">
    <property type="protein sequence ID" value="KFK44222.1"/>
    <property type="molecule type" value="Genomic_DNA"/>
</dbReference>
<dbReference type="InterPro" id="IPR000343">
    <property type="entry name" value="4pyrrol_synth_GluRdtase"/>
</dbReference>
<evidence type="ECO:0000256" key="10">
    <source>
        <dbReference type="PIRSR" id="PIRSR000445-4"/>
    </source>
</evidence>
<feature type="domain" description="Tetrapyrrole biosynthesis glutamyl-tRNA reductase dimerisation" evidence="11">
    <location>
        <begin position="333"/>
        <end position="399"/>
    </location>
</feature>
<keyword evidence="7" id="KW-0627">Porphyrin biosynthesis</keyword>
<keyword evidence="6" id="KW-0560">Oxidoreductase</keyword>
<feature type="active site" description="Nucleophile" evidence="9">
    <location>
        <position position="84"/>
    </location>
</feature>
<keyword evidence="5" id="KW-0521">NADP</keyword>
<feature type="domain" description="Glutamyl-tRNA reductase N-terminal" evidence="13">
    <location>
        <begin position="40"/>
        <end position="148"/>
    </location>
</feature>
<evidence type="ECO:0000256" key="5">
    <source>
        <dbReference type="ARBA" id="ARBA00022857"/>
    </source>
</evidence>
<evidence type="ECO:0000259" key="12">
    <source>
        <dbReference type="Pfam" id="PF01488"/>
    </source>
</evidence>
<evidence type="ECO:0000313" key="15">
    <source>
        <dbReference type="Proteomes" id="UP000029120"/>
    </source>
</evidence>
<dbReference type="Pfam" id="PF00745">
    <property type="entry name" value="GlutR_dimer"/>
    <property type="match status" value="1"/>
</dbReference>
<dbReference type="HAMAP" id="MF_00087">
    <property type="entry name" value="Glu_tRNA_reductase"/>
    <property type="match status" value="1"/>
</dbReference>
<dbReference type="InterPro" id="IPR006151">
    <property type="entry name" value="Shikm_DH/Glu-tRNA_Rdtase"/>
</dbReference>
<dbReference type="SUPFAM" id="SSF69075">
    <property type="entry name" value="Glutamyl tRNA-reductase dimerization domain"/>
    <property type="match status" value="1"/>
</dbReference>
<organism evidence="14 15">
    <name type="scientific">Arabis alpina</name>
    <name type="common">Alpine rock-cress</name>
    <dbReference type="NCBI Taxonomy" id="50452"/>
    <lineage>
        <taxon>Eukaryota</taxon>
        <taxon>Viridiplantae</taxon>
        <taxon>Streptophyta</taxon>
        <taxon>Embryophyta</taxon>
        <taxon>Tracheophyta</taxon>
        <taxon>Spermatophyta</taxon>
        <taxon>Magnoliopsida</taxon>
        <taxon>eudicotyledons</taxon>
        <taxon>Gunneridae</taxon>
        <taxon>Pentapetalae</taxon>
        <taxon>rosids</taxon>
        <taxon>malvids</taxon>
        <taxon>Brassicales</taxon>
        <taxon>Brassicaceae</taxon>
        <taxon>Arabideae</taxon>
        <taxon>Arabis</taxon>
    </lineage>
</organism>
<comment type="similarity">
    <text evidence="3">Belongs to the glutamyl-tRNA reductase family.</text>
</comment>
<sequence length="419" mass="46547">MYLMILKTSASKYSNVSALEQLKTSAIDRYTKEKSSIVVIGLNIHTAPIEMREKLAIPEAEWPQAISELRSLNHIEEAFVLSTCNRIEIYVLGLSGHHGVKEVTEWMSKRSGIPVSEICQHRLLLYNKDAMQHLFEVSAGLDSLVLGEGLFDHAIKAGRRVREEINIAAGAVSVSYAAVELALAKLSESSSSAKMLVIGAGKMRKLVIKHLVAKGYTKIVVVNRSEEKVATIREEMSPGVEIIYKPFDEMLACAAEANVIFTSTGSETPLFLKEYVKIFLPAANARLFVDISVPRNVGSCVAELDGARVYNVDDLEEVVAANKEERVRKEMGARPIIIEETKKFEASTNALEVVPTIKKLRGKTEIIIVTEVEKFVSKLGIDINEETRKAIGDLNQGIMCRTKIMEHYESVINYDKKHV</sequence>
<dbReference type="AlphaFoldDB" id="A0A087HQ20"/>
<evidence type="ECO:0000256" key="9">
    <source>
        <dbReference type="PIRSR" id="PIRSR000445-1"/>
    </source>
</evidence>
<dbReference type="GO" id="GO:0050661">
    <property type="term" value="F:NADP binding"/>
    <property type="evidence" value="ECO:0007669"/>
    <property type="project" value="InterPro"/>
</dbReference>
<dbReference type="Gramene" id="KFK44222">
    <property type="protein sequence ID" value="KFK44222"/>
    <property type="gene ID" value="AALP_AA1G230500"/>
</dbReference>
<reference evidence="15" key="1">
    <citation type="journal article" date="2015" name="Nat. Plants">
        <title>Genome expansion of Arabis alpina linked with retrotransposition and reduced symmetric DNA methylation.</title>
        <authorList>
            <person name="Willing E.M."/>
            <person name="Rawat V."/>
            <person name="Mandakova T."/>
            <person name="Maumus F."/>
            <person name="James G.V."/>
            <person name="Nordstroem K.J."/>
            <person name="Becker C."/>
            <person name="Warthmann N."/>
            <person name="Chica C."/>
            <person name="Szarzynska B."/>
            <person name="Zytnicki M."/>
            <person name="Albani M.C."/>
            <person name="Kiefer C."/>
            <person name="Bergonzi S."/>
            <person name="Castaings L."/>
            <person name="Mateos J.L."/>
            <person name="Berns M.C."/>
            <person name="Bujdoso N."/>
            <person name="Piofczyk T."/>
            <person name="de Lorenzo L."/>
            <person name="Barrero-Sicilia C."/>
            <person name="Mateos I."/>
            <person name="Piednoel M."/>
            <person name="Hagmann J."/>
            <person name="Chen-Min-Tao R."/>
            <person name="Iglesias-Fernandez R."/>
            <person name="Schuster S.C."/>
            <person name="Alonso-Blanco C."/>
            <person name="Roudier F."/>
            <person name="Carbonero P."/>
            <person name="Paz-Ares J."/>
            <person name="Davis S.J."/>
            <person name="Pecinka A."/>
            <person name="Quesneville H."/>
            <person name="Colot V."/>
            <person name="Lysak M.A."/>
            <person name="Weigel D."/>
            <person name="Coupland G."/>
            <person name="Schneeberger K."/>
        </authorList>
    </citation>
    <scope>NUCLEOTIDE SEQUENCE [LARGE SCALE GENOMIC DNA]</scope>
    <source>
        <strain evidence="15">cv. Pajares</strain>
    </source>
</reference>
<dbReference type="Proteomes" id="UP000029120">
    <property type="component" value="Chromosome 1"/>
</dbReference>
<evidence type="ECO:0000256" key="6">
    <source>
        <dbReference type="ARBA" id="ARBA00023002"/>
    </source>
</evidence>
<dbReference type="EC" id="1.2.1.70" evidence="4"/>
<dbReference type="Pfam" id="PF01488">
    <property type="entry name" value="Shikimate_DH"/>
    <property type="match status" value="1"/>
</dbReference>
<evidence type="ECO:0000256" key="1">
    <source>
        <dbReference type="ARBA" id="ARBA00005059"/>
    </source>
</evidence>
<protein>
    <recommendedName>
        <fullName evidence="4">glutamyl-tRNA reductase</fullName>
        <ecNumber evidence="4">1.2.1.70</ecNumber>
    </recommendedName>
</protein>
<dbReference type="GO" id="GO:0008883">
    <property type="term" value="F:glutamyl-tRNA reductase activity"/>
    <property type="evidence" value="ECO:0007669"/>
    <property type="project" value="UniProtKB-EC"/>
</dbReference>
<evidence type="ECO:0000313" key="14">
    <source>
        <dbReference type="EMBL" id="KFK44222.1"/>
    </source>
</evidence>
<dbReference type="UniPathway" id="UPA00251">
    <property type="reaction ID" value="UER00316"/>
</dbReference>
<dbReference type="OMA" id="CTRMVAV"/>
<name>A0A087HQ20_ARAAL</name>
<evidence type="ECO:0000259" key="11">
    <source>
        <dbReference type="Pfam" id="PF00745"/>
    </source>
</evidence>
<dbReference type="PANTHER" id="PTHR43120:SF1">
    <property type="entry name" value="GLUTAMYL-TRNA REDUCTASE 1, CHLOROPLASTIC"/>
    <property type="match status" value="1"/>
</dbReference>
<dbReference type="InterPro" id="IPR036453">
    <property type="entry name" value="GluRdtase_dimer_dom_sf"/>
</dbReference>
<keyword evidence="15" id="KW-1185">Reference proteome</keyword>
<comment type="pathway">
    <text evidence="2">Porphyrin-containing compound metabolism; chlorophyll biosynthesis.</text>
</comment>
<dbReference type="Gene3D" id="3.30.460.30">
    <property type="entry name" value="Glutamyl-tRNA reductase, N-terminal domain"/>
    <property type="match status" value="1"/>
</dbReference>
<dbReference type="InterPro" id="IPR036291">
    <property type="entry name" value="NAD(P)-bd_dom_sf"/>
</dbReference>
<dbReference type="FunFam" id="3.40.50.720:FF:000031">
    <property type="entry name" value="Glutamyl-tRNA reductase"/>
    <property type="match status" value="1"/>
</dbReference>
<dbReference type="InterPro" id="IPR036343">
    <property type="entry name" value="GluRdtase_N_sf"/>
</dbReference>
<comment type="catalytic activity">
    <reaction evidence="8">
        <text>(S)-4-amino-5-oxopentanoate + tRNA(Glu) + NADP(+) = L-glutamyl-tRNA(Glu) + NADPH + H(+)</text>
        <dbReference type="Rhea" id="RHEA:12344"/>
        <dbReference type="Rhea" id="RHEA-COMP:9663"/>
        <dbReference type="Rhea" id="RHEA-COMP:9680"/>
        <dbReference type="ChEBI" id="CHEBI:15378"/>
        <dbReference type="ChEBI" id="CHEBI:57501"/>
        <dbReference type="ChEBI" id="CHEBI:57783"/>
        <dbReference type="ChEBI" id="CHEBI:58349"/>
        <dbReference type="ChEBI" id="CHEBI:78442"/>
        <dbReference type="ChEBI" id="CHEBI:78520"/>
        <dbReference type="EC" id="1.2.1.70"/>
    </reaction>
</comment>
<evidence type="ECO:0000256" key="4">
    <source>
        <dbReference type="ARBA" id="ARBA00012970"/>
    </source>
</evidence>
<dbReference type="Gene3D" id="3.40.50.720">
    <property type="entry name" value="NAD(P)-binding Rossmann-like Domain"/>
    <property type="match status" value="1"/>
</dbReference>
<feature type="domain" description="Quinate/shikimate 5-dehydrogenase/glutamyl-tRNA reductase" evidence="12">
    <location>
        <begin position="181"/>
        <end position="318"/>
    </location>
</feature>
<accession>A0A087HQ20</accession>
<dbReference type="Pfam" id="PF05201">
    <property type="entry name" value="GlutR_N"/>
    <property type="match status" value="1"/>
</dbReference>
<dbReference type="FunFam" id="3.30.460.30:FF:000001">
    <property type="entry name" value="Glutamyl-tRNA reductase"/>
    <property type="match status" value="1"/>
</dbReference>
<gene>
    <name evidence="14" type="ordered locus">AALP_Aa1g230500</name>
</gene>
<dbReference type="InterPro" id="IPR015896">
    <property type="entry name" value="4pyrrol_synth_GluRdtase_dimer"/>
</dbReference>
<dbReference type="CDD" id="cd05213">
    <property type="entry name" value="NAD_bind_Glutamyl_tRNA_reduct"/>
    <property type="match status" value="1"/>
</dbReference>
<evidence type="ECO:0000256" key="2">
    <source>
        <dbReference type="ARBA" id="ARBA00005173"/>
    </source>
</evidence>
<evidence type="ECO:0000259" key="13">
    <source>
        <dbReference type="Pfam" id="PF05201"/>
    </source>
</evidence>
<dbReference type="GO" id="GO:0006782">
    <property type="term" value="P:protoporphyrinogen IX biosynthetic process"/>
    <property type="evidence" value="ECO:0007669"/>
    <property type="project" value="UniProtKB-UniPathway"/>
</dbReference>